<keyword evidence="3" id="KW-1185">Reference proteome</keyword>
<feature type="transmembrane region" description="Helical" evidence="1">
    <location>
        <begin position="173"/>
        <end position="200"/>
    </location>
</feature>
<dbReference type="RefSeq" id="WP_016549948.1">
    <property type="nucleotide sequence ID" value="NZ_AKWZ02000010.1"/>
</dbReference>
<gene>
    <name evidence="2" type="ORF">LEP1GSC058_2898</name>
</gene>
<feature type="transmembrane region" description="Helical" evidence="1">
    <location>
        <begin position="268"/>
        <end position="289"/>
    </location>
</feature>
<keyword evidence="1" id="KW-0812">Transmembrane</keyword>
<dbReference type="Proteomes" id="UP000014540">
    <property type="component" value="Unassembled WGS sequence"/>
</dbReference>
<dbReference type="NCBIfam" id="NF047440">
    <property type="entry name" value="LA3751_2_3_fam"/>
    <property type="match status" value="1"/>
</dbReference>
<feature type="transmembrane region" description="Helical" evidence="1">
    <location>
        <begin position="212"/>
        <end position="232"/>
    </location>
</feature>
<reference evidence="2" key="1">
    <citation type="submission" date="2013-04" db="EMBL/GenBank/DDBJ databases">
        <authorList>
            <person name="Harkins D.M."/>
            <person name="Durkin A.S."/>
            <person name="Selengut J.D."/>
            <person name="Sanka R."/>
            <person name="DePew J."/>
            <person name="Purushe J."/>
            <person name="Ahmed A."/>
            <person name="van der Linden H."/>
            <person name="Goris M.G.A."/>
            <person name="Hartskeerl R.A."/>
            <person name="Vinetz J.M."/>
            <person name="Sutton G.G."/>
            <person name="Nelson W.C."/>
            <person name="Fouts D.E."/>
        </authorList>
    </citation>
    <scope>NUCLEOTIDE SEQUENCE [LARGE SCALE GENOMIC DNA]</scope>
    <source>
        <strain evidence="2">BUT 6</strain>
    </source>
</reference>
<proteinExistence type="predicted"/>
<keyword evidence="1" id="KW-0472">Membrane</keyword>
<dbReference type="EMBL" id="AKWZ02000010">
    <property type="protein sequence ID" value="EPG73467.1"/>
    <property type="molecule type" value="Genomic_DNA"/>
</dbReference>
<evidence type="ECO:0000313" key="3">
    <source>
        <dbReference type="Proteomes" id="UP000014540"/>
    </source>
</evidence>
<accession>S3VZF8</accession>
<feature type="transmembrane region" description="Helical" evidence="1">
    <location>
        <begin position="301"/>
        <end position="321"/>
    </location>
</feature>
<organism evidence="2 3">
    <name type="scientific">Leptospira fainei serovar Hurstbridge str. BUT 6</name>
    <dbReference type="NCBI Taxonomy" id="1193011"/>
    <lineage>
        <taxon>Bacteria</taxon>
        <taxon>Pseudomonadati</taxon>
        <taxon>Spirochaetota</taxon>
        <taxon>Spirochaetia</taxon>
        <taxon>Leptospirales</taxon>
        <taxon>Leptospiraceae</taxon>
        <taxon>Leptospira</taxon>
    </lineage>
</organism>
<name>S3VZF8_9LEPT</name>
<feature type="transmembrane region" description="Helical" evidence="1">
    <location>
        <begin position="357"/>
        <end position="380"/>
    </location>
</feature>
<evidence type="ECO:0000313" key="2">
    <source>
        <dbReference type="EMBL" id="EPG73467.1"/>
    </source>
</evidence>
<dbReference type="STRING" id="1193011.LEP1GSC058_2898"/>
<sequence length="517" mass="59760">MRDKNLKAFLVFAAAYIGLLIWLKPWNGFFSDSLLKIHESYSLVVSGLHSELLWYPGKAIDPNYEFFLWQGRYSFKSAEGFIGVFPIFLSVLYLPLTSWEAFSLIPFFGAIFHLFSAWILRNHWKLSWFWTAFAFFGTYVFLMGPDASEHPILLFLLLLGITQFFKFERKGMIFAGLLFGLGVWLRPETLVFFASFWIAGRISFGKNWLRKSFYFSLSFSLIVFLFFLFNFWDYHHILGPRVSENFKPDPGVDGTLFRWAWDILIGSYAMPGFLLYLPVFAILAGRIFFVWSKINSVEKTLFCTLCIFIPAVAILSPNNGISNWGPRYLGLSLFPLTILLSRIWAISDWKTIRFSGFANGIGNLLLLYSFLMSFAGILIYRASIRQIQDTRLVSKNGNPDILIYSDAVLCNSTGTEYFKKIVLCSPNGISSERVQKLLNDISKSYKGKRLGFISYGEKAYKMASEERNGAGNVREYLSAVLSEKKNRDFWLDSLRTRFGEENLDSRKIWEYREYIIK</sequence>
<feature type="transmembrane region" description="Helical" evidence="1">
    <location>
        <begin position="151"/>
        <end position="167"/>
    </location>
</feature>
<feature type="transmembrane region" description="Helical" evidence="1">
    <location>
        <begin position="327"/>
        <end position="345"/>
    </location>
</feature>
<evidence type="ECO:0000256" key="1">
    <source>
        <dbReference type="SAM" id="Phobius"/>
    </source>
</evidence>
<comment type="caution">
    <text evidence="2">The sequence shown here is derived from an EMBL/GenBank/DDBJ whole genome shotgun (WGS) entry which is preliminary data.</text>
</comment>
<dbReference type="AlphaFoldDB" id="S3VZF8"/>
<feature type="transmembrane region" description="Helical" evidence="1">
    <location>
        <begin position="101"/>
        <end position="120"/>
    </location>
</feature>
<dbReference type="InterPro" id="IPR059217">
    <property type="entry name" value="LA3751_2-like"/>
</dbReference>
<dbReference type="OrthoDB" id="313835at2"/>
<protein>
    <submittedName>
        <fullName evidence="2">Membrane protein</fullName>
    </submittedName>
</protein>
<feature type="transmembrane region" description="Helical" evidence="1">
    <location>
        <begin position="126"/>
        <end position="144"/>
    </location>
</feature>
<feature type="transmembrane region" description="Helical" evidence="1">
    <location>
        <begin position="7"/>
        <end position="23"/>
    </location>
</feature>
<keyword evidence="1" id="KW-1133">Transmembrane helix</keyword>